<dbReference type="OrthoDB" id="18797at2759"/>
<dbReference type="GO" id="GO:0000722">
    <property type="term" value="P:telomere maintenance via recombination"/>
    <property type="evidence" value="ECO:0007669"/>
    <property type="project" value="TreeGrafter"/>
</dbReference>
<feature type="compositionally biased region" description="Basic and acidic residues" evidence="15">
    <location>
        <begin position="449"/>
        <end position="469"/>
    </location>
</feature>
<dbReference type="Pfam" id="PF13558">
    <property type="entry name" value="SbcC_Walker_B"/>
    <property type="match status" value="1"/>
</dbReference>
<sequence>MSRVEGMSVQGVRSFAPMTRETITLGTPLTLIVGYNGSGKTTLIECLKYATTGDLPPNSKGGAFVYDPKASTHFSLLTCHPLTEMMQLSNDKRVPAKVVLRFRSTNGARYTVNRQLEVTLQKSGSRSMKTLETSLHEIKPGGEKGNDSAKVAAIDELVPQLLGVSPAILDSVIFCHQDESLWPMSEPSALKKKFDDIFAAKKYTKAMEQLKIVRKAQGEKYRQLQIAHKQNEVNKERGQKNEKLCGKLSNDIDEYRREVDAITQEMAGVEHKAKEAREQANKFLGTMNELQYNLDQFQFRQDAVAELRDSIELMSEDDDVLQRALDQYETRLQRLKGDIEQHVSEYRGLQGDVQDTENKLNAKLGEKGKLQSDKEKYERQLETRIGMIQEAARSHEIRGFDGNLDDNQVRAFQGKIQGIFSSKKKDYEQLQNRNAREADAANKGISELENEKNSRTSERAFAKQKKTENDRKVKRLQTEVDSVNCDEVRIGRLENDKAALDERSQQAQDEAVRNDWDEKIRQAQEELRRFEQQGEDLNSELVNCTRLASERAQLDVRKQEAQNREKALDKLTTRWSKMIADQVRPDWKIESLESDFKTRLDERTSAVNKVKEECAELQQKLKQAEFKLAEANKQHQKLTDNKSDSEKSVLDVLAKVAEDPSAVTIDAYDDQLEDLEEAKLDVDKELKLFDELKLYWTQAETCLNTKNKCLMCDRAFDEDRSKSKILTKIAKHLSDESKADLQQEFRDVDKKVERLRAVRPKHDAYVRLKKELPAMEKAIDDAKREKDSILERLEAADDRRREAGEPLEGLQSISSVISEITQLSRGIAEAKEEVEKLTKSQKQSGGPVRGASEVREAMSACAGETRKMRWKLDTLMGDRQRNRDLISNLELELSNLKGKITEAKQLMDRKRTLKEEIKALKEDNEAQDTVVSDIDTQLTQLQPRIDAARAQRDDALASGRKKAEKVAEERDSVARTLSQLKIIEDDIQGYIDRGGESNLASIERSIQTLQQSLNRLKGEIEELTKLINSEKEELSQGDRNKKNIRDNLKFRENCRVLTKLEERIKELRSEDAEKDYERLMAEAKQYDRQHNLLQSRKSEIVGQSTATDKELARAIELFEQEYKGAEELYRKSSIELATTKGAIQDLATFGNSLDKAIMHYHSLKMEEVNRIAGELWRATYQGTDIDTIAIRSAADSNNARGTYNYRVTMVKQDTEMDMRGRCSAGQKVLASIIIRLALAESFGISCGLIALDEPTTNLDSDNIRSLAVSLHGIIKARQAQANFQLIVITHDEEFLRHMRCSDFCDSFYRVKRDENQCSKIEREEIGRITE</sequence>
<feature type="coiled-coil region" evidence="14">
    <location>
        <begin position="999"/>
        <end position="1135"/>
    </location>
</feature>
<evidence type="ECO:0000256" key="7">
    <source>
        <dbReference type="ARBA" id="ARBA00022763"/>
    </source>
</evidence>
<dbReference type="GO" id="GO:0070192">
    <property type="term" value="P:chromosome organization involved in meiotic cell cycle"/>
    <property type="evidence" value="ECO:0007669"/>
    <property type="project" value="TreeGrafter"/>
</dbReference>
<keyword evidence="10 14" id="KW-0175">Coiled coil</keyword>
<evidence type="ECO:0000313" key="18">
    <source>
        <dbReference type="Proteomes" id="UP000284375"/>
    </source>
</evidence>
<dbReference type="GO" id="GO:0051880">
    <property type="term" value="F:G-quadruplex DNA binding"/>
    <property type="evidence" value="ECO:0007669"/>
    <property type="project" value="TreeGrafter"/>
</dbReference>
<evidence type="ECO:0000256" key="4">
    <source>
        <dbReference type="ARBA" id="ARBA00009439"/>
    </source>
</evidence>
<evidence type="ECO:0000256" key="2">
    <source>
        <dbReference type="ARBA" id="ARBA00004123"/>
    </source>
</evidence>
<evidence type="ECO:0000256" key="14">
    <source>
        <dbReference type="SAM" id="Coils"/>
    </source>
</evidence>
<keyword evidence="9" id="KW-0862">Zinc</keyword>
<evidence type="ECO:0000313" key="17">
    <source>
        <dbReference type="EMBL" id="ROV99327.1"/>
    </source>
</evidence>
<keyword evidence="6" id="KW-0479">Metal-binding</keyword>
<dbReference type="GO" id="GO:0003691">
    <property type="term" value="F:double-stranded telomeric DNA binding"/>
    <property type="evidence" value="ECO:0007669"/>
    <property type="project" value="TreeGrafter"/>
</dbReference>
<feature type="coiled-coil region" evidence="14">
    <location>
        <begin position="490"/>
        <end position="564"/>
    </location>
</feature>
<comment type="cofactor">
    <cofactor evidence="1">
        <name>Zn(2+)</name>
        <dbReference type="ChEBI" id="CHEBI:29105"/>
    </cofactor>
</comment>
<evidence type="ECO:0000256" key="12">
    <source>
        <dbReference type="ARBA" id="ARBA00023242"/>
    </source>
</evidence>
<dbReference type="GO" id="GO:0043047">
    <property type="term" value="F:single-stranded telomeric DNA binding"/>
    <property type="evidence" value="ECO:0007669"/>
    <property type="project" value="TreeGrafter"/>
</dbReference>
<dbReference type="GO" id="GO:0006302">
    <property type="term" value="P:double-strand break repair"/>
    <property type="evidence" value="ECO:0007669"/>
    <property type="project" value="InterPro"/>
</dbReference>
<evidence type="ECO:0000256" key="6">
    <source>
        <dbReference type="ARBA" id="ARBA00022723"/>
    </source>
</evidence>
<evidence type="ECO:0000256" key="8">
    <source>
        <dbReference type="ARBA" id="ARBA00022801"/>
    </source>
</evidence>
<dbReference type="PANTHER" id="PTHR18867:SF12">
    <property type="entry name" value="DNA REPAIR PROTEIN RAD50"/>
    <property type="match status" value="1"/>
</dbReference>
<dbReference type="Gene3D" id="3.40.50.300">
    <property type="entry name" value="P-loop containing nucleotide triphosphate hydrolases"/>
    <property type="match status" value="2"/>
</dbReference>
<feature type="coiled-coil region" evidence="14">
    <location>
        <begin position="879"/>
        <end position="930"/>
    </location>
</feature>
<comment type="similarity">
    <text evidence="4">Belongs to the SMC family. RAD50 subfamily.</text>
</comment>
<keyword evidence="12" id="KW-0539">Nucleus</keyword>
<feature type="coiled-coil region" evidence="14">
    <location>
        <begin position="245"/>
        <end position="279"/>
    </location>
</feature>
<feature type="coiled-coil region" evidence="14">
    <location>
        <begin position="738"/>
        <end position="840"/>
    </location>
</feature>
<evidence type="ECO:0000256" key="9">
    <source>
        <dbReference type="ARBA" id="ARBA00022833"/>
    </source>
</evidence>
<dbReference type="GO" id="GO:0016887">
    <property type="term" value="F:ATP hydrolysis activity"/>
    <property type="evidence" value="ECO:0007669"/>
    <property type="project" value="InterPro"/>
</dbReference>
<keyword evidence="18" id="KW-1185">Reference proteome</keyword>
<dbReference type="InterPro" id="IPR004584">
    <property type="entry name" value="Rad50_eukaryotes"/>
</dbReference>
<dbReference type="GO" id="GO:0030870">
    <property type="term" value="C:Mre11 complex"/>
    <property type="evidence" value="ECO:0007669"/>
    <property type="project" value="InterPro"/>
</dbReference>
<reference evidence="17 18" key="1">
    <citation type="submission" date="2015-09" db="EMBL/GenBank/DDBJ databases">
        <title>Host preference determinants of Valsa canker pathogens revealed by comparative genomics.</title>
        <authorList>
            <person name="Yin Z."/>
            <person name="Huang L."/>
        </authorList>
    </citation>
    <scope>NUCLEOTIDE SEQUENCE [LARGE SCALE GENOMIC DNA]</scope>
    <source>
        <strain evidence="17 18">YSFL</strain>
    </source>
</reference>
<dbReference type="SUPFAM" id="SSF52540">
    <property type="entry name" value="P-loop containing nucleoside triphosphate hydrolases"/>
    <property type="match status" value="2"/>
</dbReference>
<feature type="coiled-coil region" evidence="14">
    <location>
        <begin position="600"/>
        <end position="685"/>
    </location>
</feature>
<keyword evidence="5" id="KW-0158">Chromosome</keyword>
<evidence type="ECO:0000256" key="13">
    <source>
        <dbReference type="ARBA" id="ARBA00049360"/>
    </source>
</evidence>
<dbReference type="NCBIfam" id="TIGR00606">
    <property type="entry name" value="rad50"/>
    <property type="match status" value="1"/>
</dbReference>
<feature type="domain" description="Rad50/SbcC-type AAA" evidence="16">
    <location>
        <begin position="8"/>
        <end position="244"/>
    </location>
</feature>
<dbReference type="GO" id="GO:0000794">
    <property type="term" value="C:condensed nuclear chromosome"/>
    <property type="evidence" value="ECO:0007669"/>
    <property type="project" value="TreeGrafter"/>
</dbReference>
<dbReference type="InterPro" id="IPR027417">
    <property type="entry name" value="P-loop_NTPase"/>
</dbReference>
<evidence type="ECO:0000256" key="11">
    <source>
        <dbReference type="ARBA" id="ARBA00023204"/>
    </source>
</evidence>
<accession>A0A423W7J6</accession>
<dbReference type="Pfam" id="PF13476">
    <property type="entry name" value="AAA_23"/>
    <property type="match status" value="1"/>
</dbReference>
<evidence type="ECO:0000256" key="1">
    <source>
        <dbReference type="ARBA" id="ARBA00001947"/>
    </source>
</evidence>
<evidence type="ECO:0000256" key="5">
    <source>
        <dbReference type="ARBA" id="ARBA00022454"/>
    </source>
</evidence>
<dbReference type="FunFam" id="3.40.50.300:FF:000947">
    <property type="entry name" value="DNA repair protein RAD50"/>
    <property type="match status" value="1"/>
</dbReference>
<comment type="caution">
    <text evidence="17">The sequence shown here is derived from an EMBL/GenBank/DDBJ whole genome shotgun (WGS) entry which is preliminary data.</text>
</comment>
<gene>
    <name evidence="17" type="ORF">VSDG_03898</name>
</gene>
<keyword evidence="8" id="KW-0378">Hydrolase</keyword>
<dbReference type="EMBL" id="LJZO01000011">
    <property type="protein sequence ID" value="ROV99327.1"/>
    <property type="molecule type" value="Genomic_DNA"/>
</dbReference>
<dbReference type="STRING" id="252740.A0A423W7J6"/>
<keyword evidence="7" id="KW-0227">DNA damage</keyword>
<dbReference type="PANTHER" id="PTHR18867">
    <property type="entry name" value="RAD50"/>
    <property type="match status" value="1"/>
</dbReference>
<organism evidence="17 18">
    <name type="scientific">Cytospora chrysosperma</name>
    <name type="common">Cytospora canker fungus</name>
    <name type="synonym">Sphaeria chrysosperma</name>
    <dbReference type="NCBI Taxonomy" id="252740"/>
    <lineage>
        <taxon>Eukaryota</taxon>
        <taxon>Fungi</taxon>
        <taxon>Dikarya</taxon>
        <taxon>Ascomycota</taxon>
        <taxon>Pezizomycotina</taxon>
        <taxon>Sordariomycetes</taxon>
        <taxon>Sordariomycetidae</taxon>
        <taxon>Diaporthales</taxon>
        <taxon>Cytosporaceae</taxon>
        <taxon>Cytospora</taxon>
    </lineage>
</organism>
<feature type="coiled-coil region" evidence="14">
    <location>
        <begin position="318"/>
        <end position="380"/>
    </location>
</feature>
<dbReference type="InterPro" id="IPR038729">
    <property type="entry name" value="Rad50/SbcC_AAA"/>
</dbReference>
<evidence type="ECO:0000256" key="10">
    <source>
        <dbReference type="ARBA" id="ARBA00023054"/>
    </source>
</evidence>
<dbReference type="GO" id="GO:0046872">
    <property type="term" value="F:metal ion binding"/>
    <property type="evidence" value="ECO:0007669"/>
    <property type="project" value="UniProtKB-KW"/>
</dbReference>
<feature type="region of interest" description="Disordered" evidence="15">
    <location>
        <begin position="434"/>
        <end position="469"/>
    </location>
</feature>
<name>A0A423W7J6_CYTCH</name>
<dbReference type="Proteomes" id="UP000284375">
    <property type="component" value="Unassembled WGS sequence"/>
</dbReference>
<dbReference type="GO" id="GO:0007004">
    <property type="term" value="P:telomere maintenance via telomerase"/>
    <property type="evidence" value="ECO:0007669"/>
    <property type="project" value="TreeGrafter"/>
</dbReference>
<evidence type="ECO:0000259" key="16">
    <source>
        <dbReference type="Pfam" id="PF13476"/>
    </source>
</evidence>
<comment type="catalytic activity">
    <reaction evidence="13">
        <text>ATP + H2O = ADP + phosphate + H(+)</text>
        <dbReference type="Rhea" id="RHEA:13065"/>
        <dbReference type="ChEBI" id="CHEBI:15377"/>
        <dbReference type="ChEBI" id="CHEBI:15378"/>
        <dbReference type="ChEBI" id="CHEBI:30616"/>
        <dbReference type="ChEBI" id="CHEBI:43474"/>
        <dbReference type="ChEBI" id="CHEBI:456216"/>
    </reaction>
</comment>
<evidence type="ECO:0000256" key="15">
    <source>
        <dbReference type="SAM" id="MobiDB-lite"/>
    </source>
</evidence>
<comment type="subcellular location">
    <subcellularLocation>
        <location evidence="3">Chromosome</location>
    </subcellularLocation>
    <subcellularLocation>
        <location evidence="2">Nucleus</location>
    </subcellularLocation>
</comment>
<proteinExistence type="inferred from homology"/>
<evidence type="ECO:0000256" key="3">
    <source>
        <dbReference type="ARBA" id="ARBA00004286"/>
    </source>
</evidence>
<protein>
    <recommendedName>
        <fullName evidence="16">Rad50/SbcC-type AAA domain-containing protein</fullName>
    </recommendedName>
</protein>
<keyword evidence="11" id="KW-0234">DNA repair</keyword>